<dbReference type="PANTHER" id="PTHR44329:SF298">
    <property type="entry name" value="MIXED LINEAGE KINASE DOMAIN-LIKE PROTEIN"/>
    <property type="match status" value="1"/>
</dbReference>
<comment type="catalytic activity">
    <reaction evidence="7">
        <text>L-seryl-[protein] + ATP = O-phospho-L-seryl-[protein] + ADP + H(+)</text>
        <dbReference type="Rhea" id="RHEA:17989"/>
        <dbReference type="Rhea" id="RHEA-COMP:9863"/>
        <dbReference type="Rhea" id="RHEA-COMP:11604"/>
        <dbReference type="ChEBI" id="CHEBI:15378"/>
        <dbReference type="ChEBI" id="CHEBI:29999"/>
        <dbReference type="ChEBI" id="CHEBI:30616"/>
        <dbReference type="ChEBI" id="CHEBI:83421"/>
        <dbReference type="ChEBI" id="CHEBI:456216"/>
        <dbReference type="EC" id="2.7.11.1"/>
    </reaction>
</comment>
<dbReference type="PANTHER" id="PTHR44329">
    <property type="entry name" value="SERINE/THREONINE-PROTEIN KINASE TNNI3K-RELATED"/>
    <property type="match status" value="1"/>
</dbReference>
<dbReference type="InterPro" id="IPR011009">
    <property type="entry name" value="Kinase-like_dom_sf"/>
</dbReference>
<dbReference type="SUPFAM" id="SSF49265">
    <property type="entry name" value="Fibronectin type III"/>
    <property type="match status" value="3"/>
</dbReference>
<dbReference type="Proteomes" id="UP000751190">
    <property type="component" value="Unassembled WGS sequence"/>
</dbReference>
<keyword evidence="3 8" id="KW-0547">Nucleotide-binding</keyword>
<feature type="domain" description="Protein kinase" evidence="10">
    <location>
        <begin position="1500"/>
        <end position="1762"/>
    </location>
</feature>
<feature type="region of interest" description="Disordered" evidence="9">
    <location>
        <begin position="1757"/>
        <end position="1888"/>
    </location>
</feature>
<feature type="compositionally biased region" description="Polar residues" evidence="9">
    <location>
        <begin position="1824"/>
        <end position="1835"/>
    </location>
</feature>
<dbReference type="PROSITE" id="PS00107">
    <property type="entry name" value="PROTEIN_KINASE_ATP"/>
    <property type="match status" value="1"/>
</dbReference>
<dbReference type="Gene3D" id="3.30.200.20">
    <property type="entry name" value="Phosphorylase Kinase, domain 1"/>
    <property type="match status" value="1"/>
</dbReference>
<evidence type="ECO:0000259" key="10">
    <source>
        <dbReference type="PROSITE" id="PS50011"/>
    </source>
</evidence>
<feature type="region of interest" description="Disordered" evidence="9">
    <location>
        <begin position="383"/>
        <end position="420"/>
    </location>
</feature>
<keyword evidence="4" id="KW-0418">Kinase</keyword>
<feature type="region of interest" description="Disordered" evidence="9">
    <location>
        <begin position="1900"/>
        <end position="1929"/>
    </location>
</feature>
<evidence type="ECO:0000313" key="13">
    <source>
        <dbReference type="Proteomes" id="UP000751190"/>
    </source>
</evidence>
<gene>
    <name evidence="12" type="ORF">KFE25_010184</name>
</gene>
<dbReference type="Pfam" id="PF07714">
    <property type="entry name" value="PK_Tyr_Ser-Thr"/>
    <property type="match status" value="1"/>
</dbReference>
<dbReference type="CDD" id="cd13999">
    <property type="entry name" value="STKc_MAP3K-like"/>
    <property type="match status" value="1"/>
</dbReference>
<dbReference type="PROSITE" id="PS00108">
    <property type="entry name" value="PROTEIN_KINASE_ST"/>
    <property type="match status" value="1"/>
</dbReference>
<feature type="compositionally biased region" description="Basic and acidic residues" evidence="9">
    <location>
        <begin position="1836"/>
        <end position="1847"/>
    </location>
</feature>
<evidence type="ECO:0000256" key="8">
    <source>
        <dbReference type="PROSITE-ProRule" id="PRU10141"/>
    </source>
</evidence>
<feature type="region of interest" description="Disordered" evidence="9">
    <location>
        <begin position="27"/>
        <end position="64"/>
    </location>
</feature>
<dbReference type="InterPro" id="IPR003961">
    <property type="entry name" value="FN3_dom"/>
</dbReference>
<proteinExistence type="predicted"/>
<sequence>MGCGASARPRRQVLDVPEAGAARYAFETGGQPLGVDDGDGGDEAETAGAPSDDVPVATPTAEPTPARFAAAKHWALQSASPTLLGMQGAPVPDLSAEVHALDVEALDAQQPQPTPGDTGGAGAPWPAPRPLPSQRAAERPAELRLPAPSSPLSRMSGAALGARARPAHEHGRPHTCASAAGGVSSAHARAAAGGRPPLGGRPRTTSGPQCYSGATDARAHAVTPPAKLTPISSAKRGAPLHRRTRSGGELAREWRERGRCSRGSAGLQGGGPGGALLDAAADVLPSSTMYAHGYAQVLHVLHEAEPTAGRAPSTEGEGAAGTPQLGSHPLLTHSAPDASASWPDASQAAGSSGELPSNASALGVHAATGTKQRRPVAALLARSLQGTRPATPALEPLTRPSTGASSAHAAGGGREVRPAASAELAQLRAAEAEGSSLSLSASVADSRAHSPRSARFDEARRQPHAPGAQTQRACISLWCESVEARALHVRFEPCADVAWPVTAFELEMQAVSPQAAQPSHAHGGGGTAESPLAPDGSRPRSVLDGQYVSVYRGSAQRHTLSGLAPGEGVRLRARGGTPVVSRWSPNRIEWGEWTYLHAETRAEPPDAPSLALSAPPAHAPLGTALELALSGGVRNDCGALSACRLELCALPASMADGHADADGGALGGLGALELSRPLGVAGRPYDGAPGGWPITLDGLEPGRTYRLRAALVGAGGISGWSAPLVARTARAAPTAPSPPAVASARESAISLSWPPAQIDGFRLRHYVLHMTELGSAAELLARRAELLAAHSPLGARGAVVYSGESTRHEVALLEPARAFAFRLRVVVSAAGAHGGLAPISSPWSEPTLAATDAARPAEPLPPHVREIGCEHALVEWRAPADGGQPIVSYQLQVRLLPRAGAGVGVGLGVGGSASDSALCACGAVGATSSSGLHAEGVIIADLTIRAPHAPADGSAPAPPPCGRVSGLRPGLSYTARVSAANAVGLGGWSARATFVTAAAPPAQMGAPSVLDVSESSLSVRWDAPAANGSPIVHYELEIAPLEPPDGTARAPSAGCATATAPPLPSLLLRYGSAVESALIEEGLRPGGAYELRARASNRVGAGAWSVALRVLTVGTELPPLACTPVVAAKTSTTIGLRWGRSRRGASDRRSDETLYSEWSDADSDAAGAAPARAHGEAASARASVAWDVQMDRARRIHAASDGTFLNQRDGVGVADGAALPGESVDGGSFAGLLPGALARAPYVPAALLRAAPAPPSACAGGAAPTADATGAGADEGDEIGEEIEEEADAADGGRAAVAARPAARAVAATRAGCARSSATRSPKVPRAHGSVRGRRASFSSADDEPAREVSSDSELEVSEGDVASAAAGEADSAPGAPVLSRSLPVGALGAAGARARPSAAAIVSDDDDDARSADGREQPAAPMDAQRMDGAHSPDALEEGWTTIYCGEANAFEASGLQPACVYRFRVRALASGHVGAWSSPLLCTTDAADTTQRVSFSQLAVHEVLGEGAFSIVYRGECAGSVVAIKKLKYQQMDSETMDKFAKELAIISRVRHRNVVSFIGAVTEQPNLCVLTEYMARGSMHDILHKVGIRPDHEWLLRIASDVAHGVRYLHECKPQIVHRDLKSQNILVDEQWTAKIADFGLSRFFQTDIASMTGQIGTPGWTAPEVFKASSYDHKVDVYSYAILLAECASGEKPFAGMDAMQIAFATVYRNKRPELPPTTPPAVAKLVRSCWDADPTKRPSFPAIVDQLRRMRREHATGSGAAKRTTAGGSERTPGARPAPAATDWRKRGTAVASALLQRRRDVPVRAGRRSAADKRSEQLRSGSSALGEQQPSDKRAASEVRRRTPTSVAAGSRAQQPSPTPFASKRTRAARDARASAASAVPLAVVKPALATTAVADAGSAQPVIRPLGLPNAARPAPAPQVQT</sequence>
<feature type="binding site" evidence="8">
    <location>
        <position position="1528"/>
    </location>
    <ligand>
        <name>ATP</name>
        <dbReference type="ChEBI" id="CHEBI:30616"/>
    </ligand>
</feature>
<dbReference type="EMBL" id="JAGTXO010000012">
    <property type="protein sequence ID" value="KAG8464816.1"/>
    <property type="molecule type" value="Genomic_DNA"/>
</dbReference>
<feature type="compositionally biased region" description="Basic and acidic residues" evidence="9">
    <location>
        <begin position="250"/>
        <end position="259"/>
    </location>
</feature>
<dbReference type="PRINTS" id="PR00109">
    <property type="entry name" value="TYRKINASE"/>
</dbReference>
<keyword evidence="13" id="KW-1185">Reference proteome</keyword>
<feature type="compositionally biased region" description="Polar residues" evidence="9">
    <location>
        <begin position="1850"/>
        <end position="1862"/>
    </location>
</feature>
<keyword evidence="1" id="KW-0723">Serine/threonine-protein kinase</keyword>
<keyword evidence="5 8" id="KW-0067">ATP-binding</keyword>
<feature type="compositionally biased region" description="Acidic residues" evidence="9">
    <location>
        <begin position="36"/>
        <end position="45"/>
    </location>
</feature>
<dbReference type="InterPro" id="IPR051681">
    <property type="entry name" value="Ser/Thr_Kinases-Pseudokinases"/>
</dbReference>
<dbReference type="CDD" id="cd00063">
    <property type="entry name" value="FN3"/>
    <property type="match status" value="3"/>
</dbReference>
<evidence type="ECO:0000256" key="2">
    <source>
        <dbReference type="ARBA" id="ARBA00022679"/>
    </source>
</evidence>
<name>A0A8J5XAA9_DIALT</name>
<dbReference type="OrthoDB" id="4062651at2759"/>
<evidence type="ECO:0000256" key="4">
    <source>
        <dbReference type="ARBA" id="ARBA00022777"/>
    </source>
</evidence>
<feature type="compositionally biased region" description="Low complexity" evidence="9">
    <location>
        <begin position="334"/>
        <end position="349"/>
    </location>
</feature>
<feature type="compositionally biased region" description="Low complexity" evidence="9">
    <location>
        <begin position="1776"/>
        <end position="1787"/>
    </location>
</feature>
<evidence type="ECO:0008006" key="14">
    <source>
        <dbReference type="Google" id="ProtNLM"/>
    </source>
</evidence>
<reference evidence="12" key="1">
    <citation type="submission" date="2021-05" db="EMBL/GenBank/DDBJ databases">
        <title>The genome of the haptophyte Pavlova lutheri (Diacronema luteri, Pavlovales) - a model for lipid biosynthesis in eukaryotic algae.</title>
        <authorList>
            <person name="Hulatt C.J."/>
            <person name="Posewitz M.C."/>
        </authorList>
    </citation>
    <scope>NUCLEOTIDE SEQUENCE</scope>
    <source>
        <strain evidence="12">NIVA-4/92</strain>
    </source>
</reference>
<dbReference type="SMART" id="SM00220">
    <property type="entry name" value="S_TKc"/>
    <property type="match status" value="1"/>
</dbReference>
<dbReference type="SMART" id="SM00060">
    <property type="entry name" value="FN3"/>
    <property type="match status" value="5"/>
</dbReference>
<keyword evidence="2" id="KW-0808">Transferase</keyword>
<feature type="compositionally biased region" description="Low complexity" evidence="9">
    <location>
        <begin position="177"/>
        <end position="208"/>
    </location>
</feature>
<protein>
    <recommendedName>
        <fullName evidence="14">Receptor protein-tyrosine kinase</fullName>
    </recommendedName>
</protein>
<dbReference type="Pfam" id="PF00041">
    <property type="entry name" value="fn3"/>
    <property type="match status" value="1"/>
</dbReference>
<dbReference type="InterPro" id="IPR013783">
    <property type="entry name" value="Ig-like_fold"/>
</dbReference>
<feature type="region of interest" description="Disordered" evidence="9">
    <location>
        <begin position="512"/>
        <end position="539"/>
    </location>
</feature>
<dbReference type="FunFam" id="3.30.200.20:FF:000034">
    <property type="entry name" value="Kinase suppressor of Ras 1"/>
    <property type="match status" value="1"/>
</dbReference>
<dbReference type="GO" id="GO:0004674">
    <property type="term" value="F:protein serine/threonine kinase activity"/>
    <property type="evidence" value="ECO:0007669"/>
    <property type="project" value="UniProtKB-KW"/>
</dbReference>
<dbReference type="InterPro" id="IPR008271">
    <property type="entry name" value="Ser/Thr_kinase_AS"/>
</dbReference>
<dbReference type="InterPro" id="IPR036116">
    <property type="entry name" value="FN3_sf"/>
</dbReference>
<evidence type="ECO:0000313" key="12">
    <source>
        <dbReference type="EMBL" id="KAG8464816.1"/>
    </source>
</evidence>
<comment type="caution">
    <text evidence="12">The sequence shown here is derived from an EMBL/GenBank/DDBJ whole genome shotgun (WGS) entry which is preliminary data.</text>
</comment>
<feature type="region of interest" description="Disordered" evidence="9">
    <location>
        <begin position="1311"/>
        <end position="1377"/>
    </location>
</feature>
<feature type="region of interest" description="Disordered" evidence="9">
    <location>
        <begin position="1396"/>
        <end position="1433"/>
    </location>
</feature>
<feature type="compositionally biased region" description="Basic residues" evidence="9">
    <location>
        <begin position="1323"/>
        <end position="1335"/>
    </location>
</feature>
<feature type="region of interest" description="Disordered" evidence="9">
    <location>
        <begin position="435"/>
        <end position="467"/>
    </location>
</feature>
<comment type="catalytic activity">
    <reaction evidence="6">
        <text>L-threonyl-[protein] + ATP = O-phospho-L-threonyl-[protein] + ADP + H(+)</text>
        <dbReference type="Rhea" id="RHEA:46608"/>
        <dbReference type="Rhea" id="RHEA-COMP:11060"/>
        <dbReference type="Rhea" id="RHEA-COMP:11605"/>
        <dbReference type="ChEBI" id="CHEBI:15378"/>
        <dbReference type="ChEBI" id="CHEBI:30013"/>
        <dbReference type="ChEBI" id="CHEBI:30616"/>
        <dbReference type="ChEBI" id="CHEBI:61977"/>
        <dbReference type="ChEBI" id="CHEBI:456216"/>
        <dbReference type="EC" id="2.7.11.1"/>
    </reaction>
</comment>
<dbReference type="PROSITE" id="PS50011">
    <property type="entry name" value="PROTEIN_KINASE_DOM"/>
    <property type="match status" value="1"/>
</dbReference>
<feature type="region of interest" description="Disordered" evidence="9">
    <location>
        <begin position="109"/>
        <end position="267"/>
    </location>
</feature>
<evidence type="ECO:0000256" key="9">
    <source>
        <dbReference type="SAM" id="MobiDB-lite"/>
    </source>
</evidence>
<feature type="compositionally biased region" description="Low complexity" evidence="9">
    <location>
        <begin position="435"/>
        <end position="445"/>
    </location>
</feature>
<organism evidence="12 13">
    <name type="scientific">Diacronema lutheri</name>
    <name type="common">Unicellular marine alga</name>
    <name type="synonym">Monochrysis lutheri</name>
    <dbReference type="NCBI Taxonomy" id="2081491"/>
    <lineage>
        <taxon>Eukaryota</taxon>
        <taxon>Haptista</taxon>
        <taxon>Haptophyta</taxon>
        <taxon>Pavlovophyceae</taxon>
        <taxon>Pavlovales</taxon>
        <taxon>Pavlovaceae</taxon>
        <taxon>Diacronema</taxon>
    </lineage>
</organism>
<feature type="domain" description="Fibronectin type-III" evidence="11">
    <location>
        <begin position="1003"/>
        <end position="1115"/>
    </location>
</feature>
<dbReference type="GO" id="GO:0005524">
    <property type="term" value="F:ATP binding"/>
    <property type="evidence" value="ECO:0007669"/>
    <property type="project" value="UniProtKB-UniRule"/>
</dbReference>
<dbReference type="SUPFAM" id="SSF56112">
    <property type="entry name" value="Protein kinase-like (PK-like)"/>
    <property type="match status" value="1"/>
</dbReference>
<accession>A0A8J5XAA9</accession>
<feature type="compositionally biased region" description="Low complexity" evidence="9">
    <location>
        <begin position="1360"/>
        <end position="1377"/>
    </location>
</feature>
<evidence type="ECO:0000259" key="11">
    <source>
        <dbReference type="PROSITE" id="PS50853"/>
    </source>
</evidence>
<dbReference type="InterPro" id="IPR017441">
    <property type="entry name" value="Protein_kinase_ATP_BS"/>
</dbReference>
<evidence type="ECO:0000256" key="6">
    <source>
        <dbReference type="ARBA" id="ARBA00047899"/>
    </source>
</evidence>
<evidence type="ECO:0000256" key="7">
    <source>
        <dbReference type="ARBA" id="ARBA00048679"/>
    </source>
</evidence>
<dbReference type="Gene3D" id="1.10.510.10">
    <property type="entry name" value="Transferase(Phosphotransferase) domain 1"/>
    <property type="match status" value="1"/>
</dbReference>
<dbReference type="InterPro" id="IPR001245">
    <property type="entry name" value="Ser-Thr/Tyr_kinase_cat_dom"/>
</dbReference>
<dbReference type="Gene3D" id="2.60.40.10">
    <property type="entry name" value="Immunoglobulins"/>
    <property type="match status" value="4"/>
</dbReference>
<feature type="region of interest" description="Disordered" evidence="9">
    <location>
        <begin position="306"/>
        <end position="357"/>
    </location>
</feature>
<dbReference type="PROSITE" id="PS50853">
    <property type="entry name" value="FN3"/>
    <property type="match status" value="2"/>
</dbReference>
<evidence type="ECO:0000256" key="1">
    <source>
        <dbReference type="ARBA" id="ARBA00022527"/>
    </source>
</evidence>
<evidence type="ECO:0000256" key="5">
    <source>
        <dbReference type="ARBA" id="ARBA00022840"/>
    </source>
</evidence>
<feature type="domain" description="Fibronectin type-III" evidence="11">
    <location>
        <begin position="735"/>
        <end position="854"/>
    </location>
</feature>
<dbReference type="InterPro" id="IPR000719">
    <property type="entry name" value="Prot_kinase_dom"/>
</dbReference>
<evidence type="ECO:0000256" key="3">
    <source>
        <dbReference type="ARBA" id="ARBA00022741"/>
    </source>
</evidence>